<dbReference type="SUPFAM" id="SSF53271">
    <property type="entry name" value="PRTase-like"/>
    <property type="match status" value="1"/>
</dbReference>
<keyword evidence="4" id="KW-1185">Reference proteome</keyword>
<dbReference type="InterPro" id="IPR000836">
    <property type="entry name" value="PRTase_dom"/>
</dbReference>
<dbReference type="PANTHER" id="PTHR47505">
    <property type="entry name" value="DNA UTILIZATION PROTEIN YHGH"/>
    <property type="match status" value="1"/>
</dbReference>
<sequence>MIKPRSLLSTGFRNLVNRFGHWREPIAASTSRRAHQLLPDLCVTCLAPDAVDGLCHGCRQDLPRNTMPCYRCGLPLALAAPADSLVCGECLKRPPAFTHAFIPWCYQFPVDRMIGQYKYRGQRHFVRPLLAGFGALAQQRMEEDPDQRPQLLVPAPMHRKRQRKRVFNQAEDIAEALSLATGIPWSAELLQRKRATPAQSGLDRRQRLSNLKGVFEVMGEVPAHVALVDDVVTTGATARTLATLLQQHGAQTVEIWALARTPSGQSFPHLTGNGQTGGQPG</sequence>
<dbReference type="InterPro" id="IPR029057">
    <property type="entry name" value="PRTase-like"/>
</dbReference>
<accession>A0ABV8QFA3</accession>
<evidence type="ECO:0000256" key="1">
    <source>
        <dbReference type="ARBA" id="ARBA00008007"/>
    </source>
</evidence>
<comment type="caution">
    <text evidence="3">The sequence shown here is derived from an EMBL/GenBank/DDBJ whole genome shotgun (WGS) entry which is preliminary data.</text>
</comment>
<dbReference type="EMBL" id="JBHSDI010000007">
    <property type="protein sequence ID" value="MFC4258308.1"/>
    <property type="molecule type" value="Genomic_DNA"/>
</dbReference>
<dbReference type="InterPro" id="IPR044005">
    <property type="entry name" value="DZR_2"/>
</dbReference>
<dbReference type="CDD" id="cd06223">
    <property type="entry name" value="PRTases_typeI"/>
    <property type="match status" value="1"/>
</dbReference>
<proteinExistence type="inferred from homology"/>
<dbReference type="InterPro" id="IPR051910">
    <property type="entry name" value="ComF/GntX_DNA_util-trans"/>
</dbReference>
<organism evidence="3 4">
    <name type="scientific">Marinobacter lacisalsi</name>
    <dbReference type="NCBI Taxonomy" id="475979"/>
    <lineage>
        <taxon>Bacteria</taxon>
        <taxon>Pseudomonadati</taxon>
        <taxon>Pseudomonadota</taxon>
        <taxon>Gammaproteobacteria</taxon>
        <taxon>Pseudomonadales</taxon>
        <taxon>Marinobacteraceae</taxon>
        <taxon>Marinobacter</taxon>
    </lineage>
</organism>
<gene>
    <name evidence="3" type="ORF">ACFOZ5_04575</name>
</gene>
<dbReference type="Pfam" id="PF18912">
    <property type="entry name" value="DZR_2"/>
    <property type="match status" value="1"/>
</dbReference>
<dbReference type="Proteomes" id="UP001595798">
    <property type="component" value="Unassembled WGS sequence"/>
</dbReference>
<evidence type="ECO:0000313" key="3">
    <source>
        <dbReference type="EMBL" id="MFC4258308.1"/>
    </source>
</evidence>
<protein>
    <submittedName>
        <fullName evidence="3">ComF family protein</fullName>
    </submittedName>
</protein>
<evidence type="ECO:0000259" key="2">
    <source>
        <dbReference type="Pfam" id="PF18912"/>
    </source>
</evidence>
<dbReference type="PANTHER" id="PTHR47505:SF1">
    <property type="entry name" value="DNA UTILIZATION PROTEIN YHGH"/>
    <property type="match status" value="1"/>
</dbReference>
<feature type="domain" description="Double zinc ribbon" evidence="2">
    <location>
        <begin position="36"/>
        <end position="91"/>
    </location>
</feature>
<dbReference type="Gene3D" id="3.40.50.2020">
    <property type="match status" value="1"/>
</dbReference>
<evidence type="ECO:0000313" key="4">
    <source>
        <dbReference type="Proteomes" id="UP001595798"/>
    </source>
</evidence>
<reference evidence="4" key="1">
    <citation type="journal article" date="2019" name="Int. J. Syst. Evol. Microbiol.">
        <title>The Global Catalogue of Microorganisms (GCM) 10K type strain sequencing project: providing services to taxonomists for standard genome sequencing and annotation.</title>
        <authorList>
            <consortium name="The Broad Institute Genomics Platform"/>
            <consortium name="The Broad Institute Genome Sequencing Center for Infectious Disease"/>
            <person name="Wu L."/>
            <person name="Ma J."/>
        </authorList>
    </citation>
    <scope>NUCLEOTIDE SEQUENCE [LARGE SCALE GENOMIC DNA]</scope>
    <source>
        <strain evidence="4">CECT 7297</strain>
    </source>
</reference>
<name>A0ABV8QFA3_9GAMM</name>
<dbReference type="RefSeq" id="WP_379885757.1">
    <property type="nucleotide sequence ID" value="NZ_JBHSDI010000007.1"/>
</dbReference>
<comment type="similarity">
    <text evidence="1">Belongs to the ComF/GntX family.</text>
</comment>